<protein>
    <recommendedName>
        <fullName evidence="4">FeoB-associated Cys-rich membrane protein</fullName>
    </recommendedName>
</protein>
<evidence type="ECO:0000313" key="2">
    <source>
        <dbReference type="EMBL" id="EQM63048.1"/>
    </source>
</evidence>
<gene>
    <name evidence="2" type="ORF">H359_0313</name>
</gene>
<keyword evidence="3" id="KW-1185">Reference proteome</keyword>
<proteinExistence type="predicted"/>
<name>A0ABN0N091_9CHLA</name>
<dbReference type="Proteomes" id="UP000016064">
    <property type="component" value="Unassembled WGS sequence"/>
</dbReference>
<evidence type="ECO:0000313" key="3">
    <source>
        <dbReference type="Proteomes" id="UP000016064"/>
    </source>
</evidence>
<sequence length="70" mass="7699">MTFLFLLVCSVVLIITVASIVFLGTYLLGRPLSRGCGKTDCCHKKHCDTANSKPYQSDNHDDNPSPQSKL</sequence>
<evidence type="ECO:0000256" key="1">
    <source>
        <dbReference type="SAM" id="MobiDB-lite"/>
    </source>
</evidence>
<comment type="caution">
    <text evidence="2">The sequence shown here is derived from an EMBL/GenBank/DDBJ whole genome shotgun (WGS) entry which is preliminary data.</text>
</comment>
<organism evidence="2 3">
    <name type="scientific">Chlamydia ibidis 10-1398/6</name>
    <dbReference type="NCBI Taxonomy" id="1046581"/>
    <lineage>
        <taxon>Bacteria</taxon>
        <taxon>Pseudomonadati</taxon>
        <taxon>Chlamydiota</taxon>
        <taxon>Chlamydiia</taxon>
        <taxon>Chlamydiales</taxon>
        <taxon>Chlamydiaceae</taxon>
        <taxon>Chlamydia/Chlamydophila group</taxon>
        <taxon>Chlamydia</taxon>
    </lineage>
</organism>
<reference evidence="2 3" key="1">
    <citation type="submission" date="2013-07" db="EMBL/GenBank/DDBJ databases">
        <title>Isolation of a new Chlamydia species from the feral Sacred Ibis (Threskiornis aethiopicus): Chlamydia ibidis.</title>
        <authorList>
            <person name="Vorimore F."/>
            <person name="Hsia R.-C."/>
            <person name="Huot-Creasy H."/>
            <person name="Bastian S."/>
            <person name="Deruyter L."/>
            <person name="Passet A."/>
            <person name="Sachse K."/>
            <person name="Bavoil P."/>
            <person name="Myers G."/>
            <person name="Laroucau K."/>
        </authorList>
    </citation>
    <scope>NUCLEOTIDE SEQUENCE [LARGE SCALE GENOMIC DNA]</scope>
    <source>
        <strain evidence="2 3">10-1398/6</strain>
    </source>
</reference>
<dbReference type="RefSeq" id="WP_020370954.1">
    <property type="nucleotide sequence ID" value="NZ_APJW01000001.1"/>
</dbReference>
<feature type="region of interest" description="Disordered" evidence="1">
    <location>
        <begin position="48"/>
        <end position="70"/>
    </location>
</feature>
<dbReference type="EMBL" id="APJW01000001">
    <property type="protein sequence ID" value="EQM63048.1"/>
    <property type="molecule type" value="Genomic_DNA"/>
</dbReference>
<evidence type="ECO:0008006" key="4">
    <source>
        <dbReference type="Google" id="ProtNLM"/>
    </source>
</evidence>
<accession>A0ABN0N091</accession>